<dbReference type="InterPro" id="IPR005580">
    <property type="entry name" value="DbpA/CsdA_RNA-bd_dom"/>
</dbReference>
<dbReference type="InterPro" id="IPR012677">
    <property type="entry name" value="Nucleotide-bd_a/b_plait_sf"/>
</dbReference>
<dbReference type="Pfam" id="PF00271">
    <property type="entry name" value="Helicase_C"/>
    <property type="match status" value="1"/>
</dbReference>
<dbReference type="Pfam" id="PF00270">
    <property type="entry name" value="DEAD"/>
    <property type="match status" value="1"/>
</dbReference>
<feature type="region of interest" description="Disordered" evidence="6">
    <location>
        <begin position="1"/>
        <end position="21"/>
    </location>
</feature>
<dbReference type="eggNOG" id="COG0513">
    <property type="taxonomic scope" value="Bacteria"/>
</dbReference>
<dbReference type="GO" id="GO:0005829">
    <property type="term" value="C:cytosol"/>
    <property type="evidence" value="ECO:0007669"/>
    <property type="project" value="TreeGrafter"/>
</dbReference>
<feature type="domain" description="Helicase C-terminal" evidence="8">
    <location>
        <begin position="253"/>
        <end position="398"/>
    </location>
</feature>
<evidence type="ECO:0000256" key="3">
    <source>
        <dbReference type="ARBA" id="ARBA00022806"/>
    </source>
</evidence>
<dbReference type="CDD" id="cd12252">
    <property type="entry name" value="RRM_DbpA"/>
    <property type="match status" value="1"/>
</dbReference>
<dbReference type="SMART" id="SM00490">
    <property type="entry name" value="HELICc"/>
    <property type="match status" value="1"/>
</dbReference>
<evidence type="ECO:0000313" key="9">
    <source>
        <dbReference type="EMBL" id="EDM80071.1"/>
    </source>
</evidence>
<dbReference type="RefSeq" id="WP_006970851.1">
    <property type="nucleotide sequence ID" value="NZ_ABCS01000014.1"/>
</dbReference>
<feature type="region of interest" description="Disordered" evidence="6">
    <location>
        <begin position="413"/>
        <end position="483"/>
    </location>
</feature>
<dbReference type="InterPro" id="IPR027417">
    <property type="entry name" value="P-loop_NTPase"/>
</dbReference>
<keyword evidence="2" id="KW-0378">Hydrolase</keyword>
<dbReference type="InterPro" id="IPR050079">
    <property type="entry name" value="DEAD_box_RNA_helicase"/>
</dbReference>
<evidence type="ECO:0000256" key="6">
    <source>
        <dbReference type="SAM" id="MobiDB-lite"/>
    </source>
</evidence>
<keyword evidence="3 9" id="KW-0347">Helicase</keyword>
<dbReference type="PANTHER" id="PTHR47959:SF1">
    <property type="entry name" value="ATP-DEPENDENT RNA HELICASE DBPA"/>
    <property type="match status" value="1"/>
</dbReference>
<dbReference type="Proteomes" id="UP000005801">
    <property type="component" value="Unassembled WGS sequence"/>
</dbReference>
<dbReference type="Gene3D" id="3.40.50.300">
    <property type="entry name" value="P-loop containing nucleotide triphosphate hydrolases"/>
    <property type="match status" value="2"/>
</dbReference>
<dbReference type="InterPro" id="IPR044742">
    <property type="entry name" value="DEAD/DEAH_RhlB"/>
</dbReference>
<keyword evidence="10" id="KW-1185">Reference proteome</keyword>
<dbReference type="SMART" id="SM00487">
    <property type="entry name" value="DEXDc"/>
    <property type="match status" value="1"/>
</dbReference>
<gene>
    <name evidence="9" type="ORF">PPSIR1_20629</name>
</gene>
<feature type="compositionally biased region" description="Basic residues" evidence="6">
    <location>
        <begin position="395"/>
        <end position="404"/>
    </location>
</feature>
<dbReference type="PROSITE" id="PS51192">
    <property type="entry name" value="HELICASE_ATP_BIND_1"/>
    <property type="match status" value="1"/>
</dbReference>
<dbReference type="CDD" id="cd18787">
    <property type="entry name" value="SF2_C_DEAD"/>
    <property type="match status" value="1"/>
</dbReference>
<comment type="similarity">
    <text evidence="5">Belongs to the DEAD box helicase family.</text>
</comment>
<dbReference type="AlphaFoldDB" id="A6G2A2"/>
<dbReference type="InterPro" id="IPR001650">
    <property type="entry name" value="Helicase_C-like"/>
</dbReference>
<evidence type="ECO:0000256" key="1">
    <source>
        <dbReference type="ARBA" id="ARBA00022741"/>
    </source>
</evidence>
<feature type="compositionally biased region" description="Basic and acidic residues" evidence="6">
    <location>
        <begin position="526"/>
        <end position="584"/>
    </location>
</feature>
<dbReference type="GO" id="GO:0003676">
    <property type="term" value="F:nucleic acid binding"/>
    <property type="evidence" value="ECO:0007669"/>
    <property type="project" value="InterPro"/>
</dbReference>
<dbReference type="Gene3D" id="3.30.70.330">
    <property type="match status" value="1"/>
</dbReference>
<feature type="compositionally biased region" description="Polar residues" evidence="6">
    <location>
        <begin position="1"/>
        <end position="18"/>
    </location>
</feature>
<feature type="region of interest" description="Disordered" evidence="6">
    <location>
        <begin position="651"/>
        <end position="672"/>
    </location>
</feature>
<keyword evidence="4" id="KW-0067">ATP-binding</keyword>
<dbReference type="InterPro" id="IPR011545">
    <property type="entry name" value="DEAD/DEAH_box_helicase_dom"/>
</dbReference>
<evidence type="ECO:0000256" key="2">
    <source>
        <dbReference type="ARBA" id="ARBA00022801"/>
    </source>
</evidence>
<dbReference type="GO" id="GO:0005524">
    <property type="term" value="F:ATP binding"/>
    <property type="evidence" value="ECO:0007669"/>
    <property type="project" value="UniProtKB-KW"/>
</dbReference>
<feature type="compositionally biased region" description="Low complexity" evidence="6">
    <location>
        <begin position="430"/>
        <end position="476"/>
    </location>
</feature>
<dbReference type="EMBL" id="ABCS01000014">
    <property type="protein sequence ID" value="EDM80071.1"/>
    <property type="molecule type" value="Genomic_DNA"/>
</dbReference>
<evidence type="ECO:0000259" key="8">
    <source>
        <dbReference type="PROSITE" id="PS51194"/>
    </source>
</evidence>
<dbReference type="OrthoDB" id="9805696at2"/>
<proteinExistence type="inferred from homology"/>
<evidence type="ECO:0000313" key="10">
    <source>
        <dbReference type="Proteomes" id="UP000005801"/>
    </source>
</evidence>
<feature type="region of interest" description="Disordered" evidence="6">
    <location>
        <begin position="385"/>
        <end position="404"/>
    </location>
</feature>
<evidence type="ECO:0000256" key="5">
    <source>
        <dbReference type="ARBA" id="ARBA00038437"/>
    </source>
</evidence>
<organism evidence="9 10">
    <name type="scientific">Plesiocystis pacifica SIR-1</name>
    <dbReference type="NCBI Taxonomy" id="391625"/>
    <lineage>
        <taxon>Bacteria</taxon>
        <taxon>Pseudomonadati</taxon>
        <taxon>Myxococcota</taxon>
        <taxon>Polyangia</taxon>
        <taxon>Nannocystales</taxon>
        <taxon>Nannocystaceae</taxon>
        <taxon>Plesiocystis</taxon>
    </lineage>
</organism>
<dbReference type="GO" id="GO:0016787">
    <property type="term" value="F:hydrolase activity"/>
    <property type="evidence" value="ECO:0007669"/>
    <property type="project" value="UniProtKB-KW"/>
</dbReference>
<feature type="domain" description="Helicase ATP-binding" evidence="7">
    <location>
        <begin position="46"/>
        <end position="225"/>
    </location>
</feature>
<accession>A6G2A2</accession>
<protein>
    <submittedName>
        <fullName evidence="9">DEAD/DEAH box helicase-like protein</fullName>
    </submittedName>
</protein>
<feature type="region of interest" description="Disordered" evidence="6">
    <location>
        <begin position="518"/>
        <end position="587"/>
    </location>
</feature>
<dbReference type="Pfam" id="PF03880">
    <property type="entry name" value="DbpA"/>
    <property type="match status" value="1"/>
</dbReference>
<dbReference type="PANTHER" id="PTHR47959">
    <property type="entry name" value="ATP-DEPENDENT RNA HELICASE RHLE-RELATED"/>
    <property type="match status" value="1"/>
</dbReference>
<dbReference type="STRING" id="391625.PPSIR1_20629"/>
<dbReference type="InterPro" id="IPR014001">
    <property type="entry name" value="Helicase_ATP-bd"/>
</dbReference>
<dbReference type="CDD" id="cd00268">
    <property type="entry name" value="DEADc"/>
    <property type="match status" value="1"/>
</dbReference>
<evidence type="ECO:0000259" key="7">
    <source>
        <dbReference type="PROSITE" id="PS51192"/>
    </source>
</evidence>
<name>A6G2A2_9BACT</name>
<sequence length="672" mass="73059">MTDAPANTATEPSGSASNFEGVPAPLAKAMRERGFTGLTSVQQAVLSPELRGHNLRISSATGSGKTMALGLALAESLLGDEARSRRGPTALVITPTRELASQVRGELASLYSMVRGVEVEVVTGGVDIRGDWRRLARRPRVLVATPGRLLDHMRNDSGERGVDCSDVSHVVLDEADQMLDMGFRDELDAIVAELPESRTSHLVSATFPREVRRLADAFQGDEARTVQGTALGAPHQDIEVTCYSVDMGNRYPALVNLMLLASGRRTLIFVRRRIDTDTLASQLASDGFSALPFSGELSQAQRTRTLEAFRSGIVNTLVATDVAARGIDVADIATVIHADLPTDHANYTHRSGRTGRAGRKGASWLLVPRRAEGRIRRLLSSAKVEPNWATPPTPKKIRKAVRKRTRRELNRLLTTELEAEGSDASPAAEGSAPAVEGSAPAAEGSAPAVEGPATTEAETGAQTGTEATPAAQTAEELAARGPRRNLAEADLAYAATLLERHDPQVLVATLLEMATPPLPREPMAIESKKSKGRRDRDRHDRDRDDRGPRRERRFDRQDRPERGGDRRRDDRGERRDKGRGRDDFDFAEQPGYRRFEINWGQRGGATPGRLLAHLCRRGEITSRSVGAVRIGLRSSVFEVAVDVAETFARKAAKPDARDPKLKIRPAKAGPPR</sequence>
<keyword evidence="1" id="KW-0547">Nucleotide-binding</keyword>
<dbReference type="SUPFAM" id="SSF52540">
    <property type="entry name" value="P-loop containing nucleoside triphosphate hydrolases"/>
    <property type="match status" value="1"/>
</dbReference>
<feature type="compositionally biased region" description="Basic and acidic residues" evidence="6">
    <location>
        <begin position="652"/>
        <end position="661"/>
    </location>
</feature>
<dbReference type="PROSITE" id="PS51194">
    <property type="entry name" value="HELICASE_CTER"/>
    <property type="match status" value="1"/>
</dbReference>
<reference evidence="9 10" key="1">
    <citation type="submission" date="2007-06" db="EMBL/GenBank/DDBJ databases">
        <authorList>
            <person name="Shimkets L."/>
            <person name="Ferriera S."/>
            <person name="Johnson J."/>
            <person name="Kravitz S."/>
            <person name="Beeson K."/>
            <person name="Sutton G."/>
            <person name="Rogers Y.-H."/>
            <person name="Friedman R."/>
            <person name="Frazier M."/>
            <person name="Venter J.C."/>
        </authorList>
    </citation>
    <scope>NUCLEOTIDE SEQUENCE [LARGE SCALE GENOMIC DNA]</scope>
    <source>
        <strain evidence="9 10">SIR-1</strain>
    </source>
</reference>
<comment type="caution">
    <text evidence="9">The sequence shown here is derived from an EMBL/GenBank/DDBJ whole genome shotgun (WGS) entry which is preliminary data.</text>
</comment>
<dbReference type="GO" id="GO:0003724">
    <property type="term" value="F:RNA helicase activity"/>
    <property type="evidence" value="ECO:0007669"/>
    <property type="project" value="TreeGrafter"/>
</dbReference>
<evidence type="ECO:0000256" key="4">
    <source>
        <dbReference type="ARBA" id="ARBA00022840"/>
    </source>
</evidence>